<evidence type="ECO:0000313" key="3">
    <source>
        <dbReference type="Proteomes" id="UP001305414"/>
    </source>
</evidence>
<organism evidence="2 3">
    <name type="scientific">Xylaria bambusicola</name>
    <dbReference type="NCBI Taxonomy" id="326684"/>
    <lineage>
        <taxon>Eukaryota</taxon>
        <taxon>Fungi</taxon>
        <taxon>Dikarya</taxon>
        <taxon>Ascomycota</taxon>
        <taxon>Pezizomycotina</taxon>
        <taxon>Sordariomycetes</taxon>
        <taxon>Xylariomycetidae</taxon>
        <taxon>Xylariales</taxon>
        <taxon>Xylariaceae</taxon>
        <taxon>Xylaria</taxon>
    </lineage>
</organism>
<name>A0AAN7UZS3_9PEZI</name>
<evidence type="ECO:0000259" key="1">
    <source>
        <dbReference type="Pfam" id="PF20150"/>
    </source>
</evidence>
<evidence type="ECO:0000313" key="2">
    <source>
        <dbReference type="EMBL" id="KAK5631069.1"/>
    </source>
</evidence>
<keyword evidence="3" id="KW-1185">Reference proteome</keyword>
<feature type="domain" description="2EXR" evidence="1">
    <location>
        <begin position="4"/>
        <end position="104"/>
    </location>
</feature>
<dbReference type="InterPro" id="IPR045518">
    <property type="entry name" value="2EXR"/>
</dbReference>
<protein>
    <recommendedName>
        <fullName evidence="1">2EXR domain-containing protein</fullName>
    </recommendedName>
</protein>
<reference evidence="2 3" key="1">
    <citation type="submission" date="2023-10" db="EMBL/GenBank/DDBJ databases">
        <title>Draft genome sequence of Xylaria bambusicola isolate GMP-LS, the root and basal stem rot pathogen of sugarcane in Indonesia.</title>
        <authorList>
            <person name="Selvaraj P."/>
            <person name="Muralishankar V."/>
            <person name="Muruganantham S."/>
            <person name="Sp S."/>
            <person name="Haryani S."/>
            <person name="Lau K.J.X."/>
            <person name="Naqvi N.I."/>
        </authorList>
    </citation>
    <scope>NUCLEOTIDE SEQUENCE [LARGE SCALE GENOMIC DNA]</scope>
    <source>
        <strain evidence="2">GMP-LS</strain>
    </source>
</reference>
<dbReference type="AlphaFoldDB" id="A0AAN7UZS3"/>
<sequence length="249" mass="28265">MDSFVQFADLPAELRVKIWQFAIPEARTVVVKSPYSRKIIPTSLDKVLPQGFDASETWYSTTRVPALLHVNAEARHEALKCYSLSLGVGKVKPRVYVDFNRDTLFFGDSELTPECSTLWTKTKDFEKIERLAIVPEGAWRAIQWTKDVDLASLQTLIFVHDTEKTKLGRLPKLVVDELSGTKMGLQLGLEQQVQQLEDAVTEAQFEVESPVKQRIQAAREELDTLKMVLPVRWEREVMVSTAVFREAGA</sequence>
<dbReference type="EMBL" id="JAWHQM010000018">
    <property type="protein sequence ID" value="KAK5631069.1"/>
    <property type="molecule type" value="Genomic_DNA"/>
</dbReference>
<dbReference type="Pfam" id="PF20150">
    <property type="entry name" value="2EXR"/>
    <property type="match status" value="1"/>
</dbReference>
<accession>A0AAN7UZS3</accession>
<proteinExistence type="predicted"/>
<comment type="caution">
    <text evidence="2">The sequence shown here is derived from an EMBL/GenBank/DDBJ whole genome shotgun (WGS) entry which is preliminary data.</text>
</comment>
<dbReference type="PANTHER" id="PTHR35910">
    <property type="entry name" value="2EXR DOMAIN-CONTAINING PROTEIN"/>
    <property type="match status" value="1"/>
</dbReference>
<dbReference type="Proteomes" id="UP001305414">
    <property type="component" value="Unassembled WGS sequence"/>
</dbReference>
<dbReference type="PANTHER" id="PTHR35910:SF6">
    <property type="entry name" value="2EXR DOMAIN-CONTAINING PROTEIN"/>
    <property type="match status" value="1"/>
</dbReference>
<gene>
    <name evidence="2" type="ORF">RRF57_006784</name>
</gene>